<evidence type="ECO:0000259" key="1">
    <source>
        <dbReference type="Pfam" id="PF10102"/>
    </source>
</evidence>
<protein>
    <recommendedName>
        <fullName evidence="1">DUF2341 domain-containing protein</fullName>
    </recommendedName>
</protein>
<comment type="caution">
    <text evidence="2">The sequence shown here is derived from an EMBL/GenBank/DDBJ whole genome shotgun (WGS) entry which is preliminary data.</text>
</comment>
<feature type="non-terminal residue" evidence="2">
    <location>
        <position position="1"/>
    </location>
</feature>
<accession>X0YTF8</accession>
<reference evidence="2" key="1">
    <citation type="journal article" date="2014" name="Front. Microbiol.">
        <title>High frequency of phylogenetically diverse reductive dehalogenase-homologous genes in deep subseafloor sedimentary metagenomes.</title>
        <authorList>
            <person name="Kawai M."/>
            <person name="Futagami T."/>
            <person name="Toyoda A."/>
            <person name="Takaki Y."/>
            <person name="Nishi S."/>
            <person name="Hori S."/>
            <person name="Arai W."/>
            <person name="Tsubouchi T."/>
            <person name="Morono Y."/>
            <person name="Uchiyama I."/>
            <person name="Ito T."/>
            <person name="Fujiyama A."/>
            <person name="Inagaki F."/>
            <person name="Takami H."/>
        </authorList>
    </citation>
    <scope>NUCLEOTIDE SEQUENCE</scope>
    <source>
        <strain evidence="2">Expedition CK06-06</strain>
    </source>
</reference>
<gene>
    <name evidence="2" type="ORF">S01H4_12027</name>
</gene>
<proteinExistence type="predicted"/>
<organism evidence="2">
    <name type="scientific">marine sediment metagenome</name>
    <dbReference type="NCBI Taxonomy" id="412755"/>
    <lineage>
        <taxon>unclassified sequences</taxon>
        <taxon>metagenomes</taxon>
        <taxon>ecological metagenomes</taxon>
    </lineage>
</organism>
<sequence length="273" mass="31894">IEVWEDYFVFVEYYNNVTEENYLEKEYRRRFKEYRYEYHNVVEFPKKERLSTAINAISDGDSIYFRIDYPIQPGEQIDVLLNMPSESGFKEYEKWAWWDSNWDYCMDITVDTWIKNYSYKIVINNTHFDYTHANTTGADFRVVNNSCNENGGTVSHYIQNWTKDGDTAVWFLANSQTQTSYSLYYGNTAASTTSNMNTTFIWGDGMEDADVTDWVVVANAAVEATDDTDHQELVKYWNYSLNYTDTAGGAAGDIKHTYPTQTGSILISYWVYI</sequence>
<dbReference type="InterPro" id="IPR018765">
    <property type="entry name" value="DUF2341"/>
</dbReference>
<evidence type="ECO:0000313" key="2">
    <source>
        <dbReference type="EMBL" id="GAG59869.1"/>
    </source>
</evidence>
<name>X0YTF8_9ZZZZ</name>
<dbReference type="AlphaFoldDB" id="X0YTF8"/>
<feature type="domain" description="DUF2341" evidence="1">
    <location>
        <begin position="138"/>
        <end position="215"/>
    </location>
</feature>
<dbReference type="Pfam" id="PF10102">
    <property type="entry name" value="DUF2341"/>
    <property type="match status" value="1"/>
</dbReference>
<dbReference type="EMBL" id="BART01005021">
    <property type="protein sequence ID" value="GAG59869.1"/>
    <property type="molecule type" value="Genomic_DNA"/>
</dbReference>
<feature type="non-terminal residue" evidence="2">
    <location>
        <position position="273"/>
    </location>
</feature>